<keyword evidence="4 7" id="KW-0456">Lyase</keyword>
<dbReference type="InterPro" id="IPR012480">
    <property type="entry name" value="Hepar_II_III_C"/>
</dbReference>
<evidence type="ECO:0000256" key="3">
    <source>
        <dbReference type="ARBA" id="ARBA00022764"/>
    </source>
</evidence>
<keyword evidence="2" id="KW-0732">Signal</keyword>
<protein>
    <submittedName>
        <fullName evidence="7">Alginate lyase family protein</fullName>
    </submittedName>
</protein>
<evidence type="ECO:0000259" key="5">
    <source>
        <dbReference type="Pfam" id="PF07940"/>
    </source>
</evidence>
<dbReference type="EMBL" id="JBHRTR010000050">
    <property type="protein sequence ID" value="MFC3230915.1"/>
    <property type="molecule type" value="Genomic_DNA"/>
</dbReference>
<evidence type="ECO:0000256" key="1">
    <source>
        <dbReference type="ARBA" id="ARBA00004418"/>
    </source>
</evidence>
<keyword evidence="8" id="KW-1185">Reference proteome</keyword>
<dbReference type="RefSeq" id="WP_379906382.1">
    <property type="nucleotide sequence ID" value="NZ_JBHRTR010000050.1"/>
</dbReference>
<evidence type="ECO:0000313" key="8">
    <source>
        <dbReference type="Proteomes" id="UP001595528"/>
    </source>
</evidence>
<dbReference type="Pfam" id="PF16889">
    <property type="entry name" value="Hepar_II_III_N"/>
    <property type="match status" value="1"/>
</dbReference>
<evidence type="ECO:0000313" key="7">
    <source>
        <dbReference type="EMBL" id="MFC3230915.1"/>
    </source>
</evidence>
<dbReference type="Proteomes" id="UP001595528">
    <property type="component" value="Unassembled WGS sequence"/>
</dbReference>
<dbReference type="Gene3D" id="2.70.98.70">
    <property type="match status" value="1"/>
</dbReference>
<dbReference type="InterPro" id="IPR031680">
    <property type="entry name" value="Hepar_II_III_N"/>
</dbReference>
<evidence type="ECO:0000256" key="2">
    <source>
        <dbReference type="ARBA" id="ARBA00022729"/>
    </source>
</evidence>
<dbReference type="PANTHER" id="PTHR39210">
    <property type="entry name" value="HEPARIN-SULFATE LYASE"/>
    <property type="match status" value="1"/>
</dbReference>
<dbReference type="Pfam" id="PF07940">
    <property type="entry name" value="Hepar_II_III_C"/>
    <property type="match status" value="1"/>
</dbReference>
<keyword evidence="3" id="KW-0574">Periplasm</keyword>
<accession>A0ABV7L8S8</accession>
<comment type="subcellular location">
    <subcellularLocation>
        <location evidence="1">Periplasm</location>
    </subcellularLocation>
</comment>
<dbReference type="InterPro" id="IPR008929">
    <property type="entry name" value="Chondroitin_lyas"/>
</dbReference>
<feature type="domain" description="Heparin-sulfate lyase N-terminal" evidence="6">
    <location>
        <begin position="172"/>
        <end position="384"/>
    </location>
</feature>
<comment type="caution">
    <text evidence="7">The sequence shown here is derived from an EMBL/GenBank/DDBJ whole genome shotgun (WGS) entry which is preliminary data.</text>
</comment>
<gene>
    <name evidence="7" type="ORF">ACFOGJ_26960</name>
</gene>
<dbReference type="SUPFAM" id="SSF48230">
    <property type="entry name" value="Chondroitin AC/alginate lyase"/>
    <property type="match status" value="1"/>
</dbReference>
<name>A0ABV7L8S8_9PROT</name>
<organism evidence="7 8">
    <name type="scientific">Marinibaculum pumilum</name>
    <dbReference type="NCBI Taxonomy" id="1766165"/>
    <lineage>
        <taxon>Bacteria</taxon>
        <taxon>Pseudomonadati</taxon>
        <taxon>Pseudomonadota</taxon>
        <taxon>Alphaproteobacteria</taxon>
        <taxon>Rhodospirillales</taxon>
        <taxon>Rhodospirillaceae</taxon>
        <taxon>Marinibaculum</taxon>
    </lineage>
</organism>
<sequence length="700" mass="75901">MAAPDPARPPDRATPATGASGLAERLFWYLHRLRAMSLQEVAHRLREQQRRHLSRRLRPAPARWLLPEAEDRLPDHPPLRRGLVALAAAAPVADRLAQAAEAVARGEIEVYGRRWHCREGALPDWPLPDWHWDPGSGTRWPADRYCFDIPFRHVRLDDAESAAGRGPGEARFVWELNRLAYLQPVAAHACLSGDPAARQLCLRHLEDWLDANPPFLGINWASGIELGTRVISLVVILSFLEAGTLPQALRRRLAESLAAHGYWLHRFPSRFSSANNHVIAEVAGLFLLGSLFGGLRDAAAWEREGRRGLEREAGLQILDDGAGAEQSPAYAALNLEMFGICAQVAADLGRPFDAAFLDRLARGAEWLQGIGDRDGHVPDLGDADGASMFAREGPQDRYPAAIRGCIAQLVGRPGIAPPRPEPALRHALFGLPPPGMPGPDGMRTFAAGGMTVLRWDPAGAADGREALLVFDHGPLGYLSIAAHGHADALSVWLHLDGRPVLVDAGTWMYLGAGSWRSHFRGTAAHNTLCIDGASSSAMSGPFNWRSRAVTALLESGEDDDGWYAVAEHDGYAADFGVRHRRHLHRQGDRRIVIEDMLVAAGGDTAAQAAAAALPVEIGFQFAPDLELAERSDGWQVMRGGAAVLHLSGAAGMTCCLAAGRTDPPAGWVSTAFGERQAAPRLEYRGRLRPGESCRITLTIE</sequence>
<evidence type="ECO:0000256" key="4">
    <source>
        <dbReference type="ARBA" id="ARBA00023239"/>
    </source>
</evidence>
<proteinExistence type="predicted"/>
<dbReference type="Gene3D" id="1.50.10.100">
    <property type="entry name" value="Chondroitin AC/alginate lyase"/>
    <property type="match status" value="1"/>
</dbReference>
<feature type="domain" description="Heparinase II/III-like C-terminal" evidence="5">
    <location>
        <begin position="441"/>
        <end position="695"/>
    </location>
</feature>
<dbReference type="PANTHER" id="PTHR39210:SF1">
    <property type="entry name" value="HEPARIN-SULFATE LYASE"/>
    <property type="match status" value="1"/>
</dbReference>
<evidence type="ECO:0000259" key="6">
    <source>
        <dbReference type="Pfam" id="PF16889"/>
    </source>
</evidence>
<reference evidence="8" key="1">
    <citation type="journal article" date="2019" name="Int. J. Syst. Evol. Microbiol.">
        <title>The Global Catalogue of Microorganisms (GCM) 10K type strain sequencing project: providing services to taxonomists for standard genome sequencing and annotation.</title>
        <authorList>
            <consortium name="The Broad Institute Genomics Platform"/>
            <consortium name="The Broad Institute Genome Sequencing Center for Infectious Disease"/>
            <person name="Wu L."/>
            <person name="Ma J."/>
        </authorList>
    </citation>
    <scope>NUCLEOTIDE SEQUENCE [LARGE SCALE GENOMIC DNA]</scope>
    <source>
        <strain evidence="8">KCTC 42964</strain>
    </source>
</reference>
<dbReference type="GO" id="GO:0016829">
    <property type="term" value="F:lyase activity"/>
    <property type="evidence" value="ECO:0007669"/>
    <property type="project" value="UniProtKB-KW"/>
</dbReference>